<dbReference type="PROSITE" id="PS50244">
    <property type="entry name" value="S5A_REDUCTASE"/>
    <property type="match status" value="1"/>
</dbReference>
<dbReference type="InterPro" id="IPR013857">
    <property type="entry name" value="NADH-UbQ_OxRdtase-assoc_prot30"/>
</dbReference>
<evidence type="ECO:0000313" key="4">
    <source>
        <dbReference type="Proteomes" id="UP000226431"/>
    </source>
</evidence>
<dbReference type="Pfam" id="PF08547">
    <property type="entry name" value="CIA30"/>
    <property type="match status" value="1"/>
</dbReference>
<proteinExistence type="predicted"/>
<dbReference type="Proteomes" id="UP000226431">
    <property type="component" value="Unassembled WGS sequence"/>
</dbReference>
<keyword evidence="1" id="KW-0472">Membrane</keyword>
<comment type="caution">
    <text evidence="3">The sequence shown here is derived from an EMBL/GenBank/DDBJ whole genome shotgun (WGS) entry which is preliminary data.</text>
</comment>
<dbReference type="InterPro" id="IPR008979">
    <property type="entry name" value="Galactose-bd-like_sf"/>
</dbReference>
<evidence type="ECO:0000313" key="3">
    <source>
        <dbReference type="EMBL" id="PHH68145.1"/>
    </source>
</evidence>
<reference evidence="3 4" key="1">
    <citation type="submission" date="2017-06" db="EMBL/GenBank/DDBJ databases">
        <title>Ant-infecting Ophiocordyceps genomes reveal a high diversity of potential behavioral manipulation genes and a possible major role for enterotoxins.</title>
        <authorList>
            <person name="De Bekker C."/>
            <person name="Evans H.C."/>
            <person name="Brachmann A."/>
            <person name="Hughes D.P."/>
        </authorList>
    </citation>
    <scope>NUCLEOTIDE SEQUENCE [LARGE SCALE GENOMIC DNA]</scope>
    <source>
        <strain evidence="3 4">Map16</strain>
    </source>
</reference>
<keyword evidence="1" id="KW-0812">Transmembrane</keyword>
<dbReference type="Pfam" id="PF06966">
    <property type="entry name" value="DUF1295"/>
    <property type="match status" value="1"/>
</dbReference>
<protein>
    <recommendedName>
        <fullName evidence="2">NADH:ubiquinone oxidoreductase intermediate-associated protein 30 domain-containing protein</fullName>
    </recommendedName>
</protein>
<keyword evidence="4" id="KW-1185">Reference proteome</keyword>
<sequence length="406" mass="43340">MHDERLLHLFGGDQPWRPSDWEASDDRVRNGKSHSTLTIPACAETALFTGTLDTQTLGGAGFASQRTSNRSLALDLRPYAGLVLSLGARGGDGKRYALTLTDETPRRRPDGRDEAVVSWEAVFVGGLAEKEVRFRQPTSPPSTPLKMPLLQGLLRLTTHRSPLLATLLPTALTAFALQAAVGIPSSAAATERFYDISGSATVLAVGALGLCLPSLRAEGRWVGWRAVLAGRTWGQIAVTAMAVVWTCRLGSYLFQRVLSEGKDSRFDKMRDRPALMLAAFAAQACWVTAIMTPVIALNACPPAALPPLGALQALGFILWASGMTLEVVADRQKGKWLEGRRNKQHDEPFLSSGLYSFCRFPNYLGEITLWSGVATVSAAALAASSAQAALGLRGGVGVLVTTGLAV</sequence>
<dbReference type="AlphaFoldDB" id="A0A2C5YF60"/>
<dbReference type="SUPFAM" id="SSF49785">
    <property type="entry name" value="Galactose-binding domain-like"/>
    <property type="match status" value="1"/>
</dbReference>
<name>A0A2C5YF60_9HYPO</name>
<dbReference type="OrthoDB" id="201504at2759"/>
<dbReference type="EMBL" id="NJES01001043">
    <property type="protein sequence ID" value="PHH68145.1"/>
    <property type="molecule type" value="Genomic_DNA"/>
</dbReference>
<feature type="domain" description="NADH:ubiquinone oxidoreductase intermediate-associated protein 30" evidence="2">
    <location>
        <begin position="17"/>
        <end position="122"/>
    </location>
</feature>
<dbReference type="GO" id="GO:0016020">
    <property type="term" value="C:membrane"/>
    <property type="evidence" value="ECO:0007669"/>
    <property type="project" value="TreeGrafter"/>
</dbReference>
<accession>A0A2C5YF60</accession>
<organism evidence="3 4">
    <name type="scientific">Ophiocordyceps camponoti-rufipedis</name>
    <dbReference type="NCBI Taxonomy" id="2004952"/>
    <lineage>
        <taxon>Eukaryota</taxon>
        <taxon>Fungi</taxon>
        <taxon>Dikarya</taxon>
        <taxon>Ascomycota</taxon>
        <taxon>Pezizomycotina</taxon>
        <taxon>Sordariomycetes</taxon>
        <taxon>Hypocreomycetidae</taxon>
        <taxon>Hypocreales</taxon>
        <taxon>Ophiocordycipitaceae</taxon>
        <taxon>Ophiocordyceps</taxon>
    </lineage>
</organism>
<feature type="transmembrane region" description="Helical" evidence="1">
    <location>
        <begin position="235"/>
        <end position="254"/>
    </location>
</feature>
<dbReference type="Gene3D" id="1.20.120.1630">
    <property type="match status" value="1"/>
</dbReference>
<keyword evidence="1" id="KW-1133">Transmembrane helix</keyword>
<evidence type="ECO:0000256" key="1">
    <source>
        <dbReference type="SAM" id="Phobius"/>
    </source>
</evidence>
<feature type="transmembrane region" description="Helical" evidence="1">
    <location>
        <begin position="275"/>
        <end position="297"/>
    </location>
</feature>
<dbReference type="PANTHER" id="PTHR32251">
    <property type="entry name" value="3-OXO-5-ALPHA-STEROID 4-DEHYDROGENASE"/>
    <property type="match status" value="1"/>
</dbReference>
<feature type="transmembrane region" description="Helical" evidence="1">
    <location>
        <begin position="193"/>
        <end position="215"/>
    </location>
</feature>
<feature type="transmembrane region" description="Helical" evidence="1">
    <location>
        <begin position="309"/>
        <end position="329"/>
    </location>
</feature>
<dbReference type="PANTHER" id="PTHR32251:SF17">
    <property type="entry name" value="STEROID 5-ALPHA REDUCTASE C-TERMINAL DOMAIN-CONTAINING PROTEIN"/>
    <property type="match status" value="1"/>
</dbReference>
<gene>
    <name evidence="3" type="ORF">CDD80_218</name>
</gene>
<feature type="transmembrane region" description="Helical" evidence="1">
    <location>
        <begin position="163"/>
        <end position="181"/>
    </location>
</feature>
<evidence type="ECO:0000259" key="2">
    <source>
        <dbReference type="Pfam" id="PF08547"/>
    </source>
</evidence>
<dbReference type="InterPro" id="IPR010721">
    <property type="entry name" value="UstE-like"/>
</dbReference>